<proteinExistence type="predicted"/>
<dbReference type="InterPro" id="IPR012296">
    <property type="entry name" value="Nuclease_put_TT1808"/>
</dbReference>
<evidence type="ECO:0000313" key="3">
    <source>
        <dbReference type="Proteomes" id="UP001333102"/>
    </source>
</evidence>
<feature type="region of interest" description="Disordered" evidence="1">
    <location>
        <begin position="34"/>
        <end position="65"/>
    </location>
</feature>
<accession>A0ABZ1BSH7</accession>
<name>A0ABZ1BSH7_9FIRM</name>
<dbReference type="RefSeq" id="WP_324670095.1">
    <property type="nucleotide sequence ID" value="NZ_CP141614.1"/>
</dbReference>
<dbReference type="Proteomes" id="UP001333102">
    <property type="component" value="Chromosome"/>
</dbReference>
<protein>
    <submittedName>
        <fullName evidence="2">Uncharacterized protein</fullName>
    </submittedName>
</protein>
<evidence type="ECO:0000313" key="2">
    <source>
        <dbReference type="EMBL" id="WRP15689.1"/>
    </source>
</evidence>
<keyword evidence="3" id="KW-1185">Reference proteome</keyword>
<dbReference type="EMBL" id="CP141614">
    <property type="protein sequence ID" value="WRP15689.1"/>
    <property type="molecule type" value="Genomic_DNA"/>
</dbReference>
<gene>
    <name evidence="2" type="ORF">VLY81_05910</name>
</gene>
<sequence length="65" mass="7188">MATRTLLTADDLLRLPKDGKRCELVKGELVEMAPREPSMASVRGSSPGSWAPSCVSKGWGTWQWR</sequence>
<evidence type="ECO:0000256" key="1">
    <source>
        <dbReference type="SAM" id="MobiDB-lite"/>
    </source>
</evidence>
<reference evidence="3" key="1">
    <citation type="submission" date="2023-12" db="EMBL/GenBank/DDBJ databases">
        <title>Novel isolates from deep terrestrial aquifers shed light on the physiology and ecology of the class Limnochordia.</title>
        <authorList>
            <person name="Karnachuk O.V."/>
            <person name="Lukina A.P."/>
            <person name="Avakyan M.R."/>
            <person name="Kadnikov V."/>
            <person name="Begmatov S."/>
            <person name="Beletsky A.V."/>
            <person name="Mardanov A.V."/>
            <person name="Ravin N.V."/>
        </authorList>
    </citation>
    <scope>NUCLEOTIDE SEQUENCE [LARGE SCALE GENOMIC DNA]</scope>
    <source>
        <strain evidence="3">LN</strain>
    </source>
</reference>
<organism evidence="2 3">
    <name type="scientific">Geochorda subterranea</name>
    <dbReference type="NCBI Taxonomy" id="3109564"/>
    <lineage>
        <taxon>Bacteria</taxon>
        <taxon>Bacillati</taxon>
        <taxon>Bacillota</taxon>
        <taxon>Limnochordia</taxon>
        <taxon>Limnochordales</taxon>
        <taxon>Geochordaceae</taxon>
        <taxon>Geochorda</taxon>
    </lineage>
</organism>
<dbReference type="Gene3D" id="3.90.1570.10">
    <property type="entry name" value="tt1808, chain A"/>
    <property type="match status" value="1"/>
</dbReference>